<dbReference type="AlphaFoldDB" id="A0A833HLG9"/>
<dbReference type="InterPro" id="IPR050638">
    <property type="entry name" value="AA-Vitamin_Transporters"/>
</dbReference>
<keyword evidence="6 7" id="KW-0472">Membrane</keyword>
<dbReference type="InterPro" id="IPR000620">
    <property type="entry name" value="EamA_dom"/>
</dbReference>
<evidence type="ECO:0000256" key="1">
    <source>
        <dbReference type="ARBA" id="ARBA00004651"/>
    </source>
</evidence>
<reference evidence="9 10" key="1">
    <citation type="submission" date="2019-10" db="EMBL/GenBank/DDBJ databases">
        <title>Alkaliphilus serpentinus sp. nov. and Alkaliphilus pronyensis sp. nov., two novel anaerobic alkaliphilic species isolated from the serpentinized-hosted hydrothermal field of the Prony Bay (New Caledonia).</title>
        <authorList>
            <person name="Postec A."/>
        </authorList>
    </citation>
    <scope>NUCLEOTIDE SEQUENCE [LARGE SCALE GENOMIC DNA]</scope>
    <source>
        <strain evidence="9 10">LacT</strain>
    </source>
</reference>
<dbReference type="Pfam" id="PF00892">
    <property type="entry name" value="EamA"/>
    <property type="match status" value="2"/>
</dbReference>
<evidence type="ECO:0000256" key="7">
    <source>
        <dbReference type="SAM" id="Phobius"/>
    </source>
</evidence>
<dbReference type="Proteomes" id="UP000465601">
    <property type="component" value="Unassembled WGS sequence"/>
</dbReference>
<keyword evidence="3" id="KW-1003">Cell membrane</keyword>
<gene>
    <name evidence="9" type="ORF">F8153_14595</name>
</gene>
<evidence type="ECO:0000313" key="10">
    <source>
        <dbReference type="Proteomes" id="UP000465601"/>
    </source>
</evidence>
<keyword evidence="5 7" id="KW-1133">Transmembrane helix</keyword>
<accession>A0A833HLG9</accession>
<feature type="domain" description="EamA" evidence="8">
    <location>
        <begin position="145"/>
        <end position="281"/>
    </location>
</feature>
<feature type="transmembrane region" description="Helical" evidence="7">
    <location>
        <begin position="174"/>
        <end position="194"/>
    </location>
</feature>
<evidence type="ECO:0000259" key="8">
    <source>
        <dbReference type="Pfam" id="PF00892"/>
    </source>
</evidence>
<evidence type="ECO:0000256" key="4">
    <source>
        <dbReference type="ARBA" id="ARBA00022692"/>
    </source>
</evidence>
<comment type="subcellular location">
    <subcellularLocation>
        <location evidence="1">Cell membrane</location>
        <topology evidence="1">Multi-pass membrane protein</topology>
    </subcellularLocation>
</comment>
<evidence type="ECO:0000256" key="6">
    <source>
        <dbReference type="ARBA" id="ARBA00023136"/>
    </source>
</evidence>
<evidence type="ECO:0000256" key="5">
    <source>
        <dbReference type="ARBA" id="ARBA00022989"/>
    </source>
</evidence>
<feature type="transmembrane region" description="Helical" evidence="7">
    <location>
        <begin position="28"/>
        <end position="46"/>
    </location>
</feature>
<feature type="transmembrane region" description="Helical" evidence="7">
    <location>
        <begin position="206"/>
        <end position="227"/>
    </location>
</feature>
<feature type="transmembrane region" description="Helical" evidence="7">
    <location>
        <begin position="239"/>
        <end position="258"/>
    </location>
</feature>
<protein>
    <submittedName>
        <fullName evidence="9">DMT family transporter</fullName>
    </submittedName>
</protein>
<name>A0A833HLG9_9FIRM</name>
<proteinExistence type="inferred from homology"/>
<dbReference type="EMBL" id="WBZB01000056">
    <property type="protein sequence ID" value="KAB3525842.1"/>
    <property type="molecule type" value="Genomic_DNA"/>
</dbReference>
<organism evidence="9 10">
    <name type="scientific">Alkaliphilus serpentinus</name>
    <dbReference type="NCBI Taxonomy" id="1482731"/>
    <lineage>
        <taxon>Bacteria</taxon>
        <taxon>Bacillati</taxon>
        <taxon>Bacillota</taxon>
        <taxon>Clostridia</taxon>
        <taxon>Peptostreptococcales</taxon>
        <taxon>Natronincolaceae</taxon>
        <taxon>Alkaliphilus</taxon>
    </lineage>
</organism>
<comment type="caution">
    <text evidence="9">The sequence shown here is derived from an EMBL/GenBank/DDBJ whole genome shotgun (WGS) entry which is preliminary data.</text>
</comment>
<feature type="transmembrane region" description="Helical" evidence="7">
    <location>
        <begin position="86"/>
        <end position="107"/>
    </location>
</feature>
<dbReference type="InterPro" id="IPR037185">
    <property type="entry name" value="EmrE-like"/>
</dbReference>
<feature type="transmembrane region" description="Helical" evidence="7">
    <location>
        <begin position="58"/>
        <end position="80"/>
    </location>
</feature>
<evidence type="ECO:0000256" key="3">
    <source>
        <dbReference type="ARBA" id="ARBA00022475"/>
    </source>
</evidence>
<dbReference type="SUPFAM" id="SSF103481">
    <property type="entry name" value="Multidrug resistance efflux transporter EmrE"/>
    <property type="match status" value="2"/>
</dbReference>
<feature type="transmembrane region" description="Helical" evidence="7">
    <location>
        <begin position="119"/>
        <end position="142"/>
    </location>
</feature>
<evidence type="ECO:0000313" key="9">
    <source>
        <dbReference type="EMBL" id="KAB3525842.1"/>
    </source>
</evidence>
<feature type="transmembrane region" description="Helical" evidence="7">
    <location>
        <begin position="264"/>
        <end position="281"/>
    </location>
</feature>
<dbReference type="PANTHER" id="PTHR32322">
    <property type="entry name" value="INNER MEMBRANE TRANSPORTER"/>
    <property type="match status" value="1"/>
</dbReference>
<comment type="similarity">
    <text evidence="2">Belongs to the EamA transporter family.</text>
</comment>
<dbReference type="GO" id="GO:0005886">
    <property type="term" value="C:plasma membrane"/>
    <property type="evidence" value="ECO:0007669"/>
    <property type="project" value="UniProtKB-SubCell"/>
</dbReference>
<keyword evidence="10" id="KW-1185">Reference proteome</keyword>
<keyword evidence="4 7" id="KW-0812">Transmembrane</keyword>
<dbReference type="PANTHER" id="PTHR32322:SF18">
    <property type="entry name" value="S-ADENOSYLMETHIONINE_S-ADENOSYLHOMOCYSTEINE TRANSPORTER"/>
    <property type="match status" value="1"/>
</dbReference>
<feature type="transmembrane region" description="Helical" evidence="7">
    <location>
        <begin position="148"/>
        <end position="167"/>
    </location>
</feature>
<sequence length="302" mass="33639">MLISSIFWAGAFIGGKVAVVEFPPVSLTFLRFFIASILIFITMVKFEKKNWRLKKEDLPVMIFLGLVGMVGYHILFFMALKYTTAINASMIAAINPLITTLLSAIFLNEVLNIKRVGAVLIALSGVLLTITKGDLSIIMSLSFNRGDVLMIFAVSCWAIYSIVSRRVMNRYSPLILTTYSFVLCALFTLPFAFMEKPLEFLPRTTYKGWLGVVYMAIFPSFIGYLVQQTSIKKLGASKTAIFINLVPAFSMILSALILKEEITLFTIFSGSLIVVGVYLTSRLKIIVKEKDLAEGINKGMVK</sequence>
<evidence type="ECO:0000256" key="2">
    <source>
        <dbReference type="ARBA" id="ARBA00007362"/>
    </source>
</evidence>
<dbReference type="OrthoDB" id="9799821at2"/>
<feature type="domain" description="EamA" evidence="8">
    <location>
        <begin position="1"/>
        <end position="130"/>
    </location>
</feature>